<feature type="compositionally biased region" description="Polar residues" evidence="1">
    <location>
        <begin position="18"/>
        <end position="32"/>
    </location>
</feature>
<evidence type="ECO:0000313" key="2">
    <source>
        <dbReference type="EMBL" id="EHJ58794.1"/>
    </source>
</evidence>
<dbReference type="InterPro" id="IPR058248">
    <property type="entry name" value="Lxx211020-like"/>
</dbReference>
<protein>
    <recommendedName>
        <fullName evidence="4">Copper chaperone PCu(A)C</fullName>
    </recommendedName>
</protein>
<organism evidence="2 3">
    <name type="scientific">Novosphingobium pentaromativorans US6-1</name>
    <dbReference type="NCBI Taxonomy" id="1088721"/>
    <lineage>
        <taxon>Bacteria</taxon>
        <taxon>Pseudomonadati</taxon>
        <taxon>Pseudomonadota</taxon>
        <taxon>Alphaproteobacteria</taxon>
        <taxon>Sphingomonadales</taxon>
        <taxon>Sphingomonadaceae</taxon>
        <taxon>Novosphingobium</taxon>
    </lineage>
</organism>
<dbReference type="KEGG" id="npn:JI59_03740"/>
<feature type="region of interest" description="Disordered" evidence="1">
    <location>
        <begin position="18"/>
        <end position="46"/>
    </location>
</feature>
<gene>
    <name evidence="2" type="ORF">NSU_4356</name>
</gene>
<dbReference type="Gene3D" id="2.60.40.1890">
    <property type="entry name" value="PCu(A)C copper chaperone"/>
    <property type="match status" value="1"/>
</dbReference>
<dbReference type="PANTHER" id="PTHR36302:SF1">
    <property type="entry name" value="COPPER CHAPERONE PCU(A)C"/>
    <property type="match status" value="1"/>
</dbReference>
<evidence type="ECO:0000313" key="3">
    <source>
        <dbReference type="Proteomes" id="UP000004030"/>
    </source>
</evidence>
<dbReference type="EMBL" id="AGFM01000065">
    <property type="protein sequence ID" value="EHJ58794.1"/>
    <property type="molecule type" value="Genomic_DNA"/>
</dbReference>
<keyword evidence="3" id="KW-1185">Reference proteome</keyword>
<proteinExistence type="predicted"/>
<dbReference type="PATRIC" id="fig|1088721.3.peg.4293"/>
<sequence length="186" mass="18724">MAVASALAVAASLAGCQQSEAPAGNATETADSGNPDAKPGISGSDGRMILPVVADRPGAVYFSIRNEGPQPATLVGVHVAGAGKVQMHKTEGGKMSSVDSLEIAPGGVLDFAPGGYHVMAFDIDDTLKTGESTELTLTFADGDKLSMPLQIETMGGGMQSGMTGGMDHSGMEGGSMQDGDMAGMHH</sequence>
<dbReference type="Proteomes" id="UP000004030">
    <property type="component" value="Unassembled WGS sequence"/>
</dbReference>
<dbReference type="SUPFAM" id="SSF110087">
    <property type="entry name" value="DR1885-like metal-binding protein"/>
    <property type="match status" value="1"/>
</dbReference>
<comment type="caution">
    <text evidence="2">The sequence shown here is derived from an EMBL/GenBank/DDBJ whole genome shotgun (WGS) entry which is preliminary data.</text>
</comment>
<evidence type="ECO:0000256" key="1">
    <source>
        <dbReference type="SAM" id="MobiDB-lite"/>
    </source>
</evidence>
<evidence type="ECO:0008006" key="4">
    <source>
        <dbReference type="Google" id="ProtNLM"/>
    </source>
</evidence>
<dbReference type="InterPro" id="IPR007410">
    <property type="entry name" value="LpqE-like"/>
</dbReference>
<dbReference type="PANTHER" id="PTHR36302">
    <property type="entry name" value="BLR7088 PROTEIN"/>
    <property type="match status" value="1"/>
</dbReference>
<accession>G6EJ35</accession>
<feature type="region of interest" description="Disordered" evidence="1">
    <location>
        <begin position="163"/>
        <end position="186"/>
    </location>
</feature>
<dbReference type="Pfam" id="PF04314">
    <property type="entry name" value="PCuAC"/>
    <property type="match status" value="1"/>
</dbReference>
<dbReference type="AlphaFoldDB" id="G6EJ35"/>
<name>G6EJ35_9SPHN</name>
<reference evidence="2 3" key="1">
    <citation type="journal article" date="2012" name="J. Bacteriol.">
        <title>Genome sequence of benzo(a)pyrene-degrading bacterium Novosphingobium pentaromativorans US6-1.</title>
        <authorList>
            <person name="Luo Y.R."/>
            <person name="Kang S.G."/>
            <person name="Kim S.J."/>
            <person name="Kim M.R."/>
            <person name="Li N."/>
            <person name="Lee J.H."/>
            <person name="Kwon K.K."/>
        </authorList>
    </citation>
    <scope>NUCLEOTIDE SEQUENCE [LARGE SCALE GENOMIC DNA]</scope>
    <source>
        <strain evidence="2 3">US6-1</strain>
    </source>
</reference>
<dbReference type="STRING" id="1088721.JI59_03740"/>
<dbReference type="InterPro" id="IPR036182">
    <property type="entry name" value="PCuAC_sf"/>
</dbReference>
<dbReference type="eggNOG" id="COG2847">
    <property type="taxonomic scope" value="Bacteria"/>
</dbReference>